<sequence length="82" mass="8762">MDTQSLVPLSTLKQGEKAYVVDLELNGLLRRRVLDLGIVPGTSLQCVGTAPAGDPIAYLVRGTVIALRSEDARSIRVNSTLV</sequence>
<accession>A0A098B1F1</accession>
<dbReference type="GO" id="GO:0046914">
    <property type="term" value="F:transition metal ion binding"/>
    <property type="evidence" value="ECO:0007669"/>
    <property type="project" value="InterPro"/>
</dbReference>
<dbReference type="PANTHER" id="PTHR42954:SF2">
    <property type="entry name" value="FE(2+) TRANSPORT PROTEIN A"/>
    <property type="match status" value="1"/>
</dbReference>
<evidence type="ECO:0000256" key="1">
    <source>
        <dbReference type="ARBA" id="ARBA00023004"/>
    </source>
</evidence>
<dbReference type="SUPFAM" id="SSF50037">
    <property type="entry name" value="C-terminal domain of transcriptional repressors"/>
    <property type="match status" value="1"/>
</dbReference>
<dbReference type="SMART" id="SM00899">
    <property type="entry name" value="FeoA"/>
    <property type="match status" value="1"/>
</dbReference>
<dbReference type="AlphaFoldDB" id="A0A098B1F1"/>
<dbReference type="Gene3D" id="2.30.30.90">
    <property type="match status" value="1"/>
</dbReference>
<dbReference type="PANTHER" id="PTHR42954">
    <property type="entry name" value="FE(2+) TRANSPORT PROTEIN A"/>
    <property type="match status" value="1"/>
</dbReference>
<gene>
    <name evidence="3" type="ORF">DPCES_2822</name>
</gene>
<dbReference type="InterPro" id="IPR007167">
    <property type="entry name" value="Fe-transptr_FeoA-like"/>
</dbReference>
<dbReference type="Pfam" id="PF04023">
    <property type="entry name" value="FeoA"/>
    <property type="match status" value="1"/>
</dbReference>
<dbReference type="EMBL" id="LK996017">
    <property type="protein sequence ID" value="CDX02709.1"/>
    <property type="molecule type" value="Genomic_DNA"/>
</dbReference>
<protein>
    <submittedName>
        <fullName evidence="3">Fe2+ transport system protein A</fullName>
    </submittedName>
</protein>
<proteinExistence type="predicted"/>
<dbReference type="InterPro" id="IPR008988">
    <property type="entry name" value="Transcriptional_repressor_C"/>
</dbReference>
<dbReference type="RefSeq" id="WP_005813176.1">
    <property type="nucleotide sequence ID" value="NZ_CABKQQ010000044.1"/>
</dbReference>
<dbReference type="PATRIC" id="fig|49338.4.peg.3029"/>
<feature type="domain" description="Ferrous iron transporter FeoA-like" evidence="2">
    <location>
        <begin position="7"/>
        <end position="79"/>
    </location>
</feature>
<dbReference type="InterPro" id="IPR038157">
    <property type="entry name" value="FeoA_core_dom"/>
</dbReference>
<reference evidence="3" key="1">
    <citation type="submission" date="2014-07" db="EMBL/GenBank/DDBJ databases">
        <authorList>
            <person name="Hornung V.Bastian."/>
        </authorList>
    </citation>
    <scope>NUCLEOTIDE SEQUENCE</scope>
    <source>
        <strain evidence="3">PCE-S</strain>
    </source>
</reference>
<organism evidence="3">
    <name type="scientific">Desulfitobacterium hafniense</name>
    <name type="common">Desulfitobacterium frappieri</name>
    <dbReference type="NCBI Taxonomy" id="49338"/>
    <lineage>
        <taxon>Bacteria</taxon>
        <taxon>Bacillati</taxon>
        <taxon>Bacillota</taxon>
        <taxon>Clostridia</taxon>
        <taxon>Eubacteriales</taxon>
        <taxon>Desulfitobacteriaceae</taxon>
        <taxon>Desulfitobacterium</taxon>
    </lineage>
</organism>
<name>A0A098B1F1_DESHA</name>
<evidence type="ECO:0000259" key="2">
    <source>
        <dbReference type="SMART" id="SM00899"/>
    </source>
</evidence>
<evidence type="ECO:0000313" key="3">
    <source>
        <dbReference type="EMBL" id="CDX02709.1"/>
    </source>
</evidence>
<keyword evidence="1" id="KW-0408">Iron</keyword>
<dbReference type="InterPro" id="IPR052713">
    <property type="entry name" value="FeoA"/>
</dbReference>